<dbReference type="NCBIfam" id="TIGR01494">
    <property type="entry name" value="ATPase_P-type"/>
    <property type="match status" value="1"/>
</dbReference>
<feature type="transmembrane region" description="Helical" evidence="13">
    <location>
        <begin position="860"/>
        <end position="877"/>
    </location>
</feature>
<dbReference type="SUPFAM" id="SSF56784">
    <property type="entry name" value="HAD-like"/>
    <property type="match status" value="1"/>
</dbReference>
<evidence type="ECO:0000259" key="14">
    <source>
        <dbReference type="Pfam" id="PF00122"/>
    </source>
</evidence>
<dbReference type="Pfam" id="PF07690">
    <property type="entry name" value="MFS_1"/>
    <property type="match status" value="1"/>
</dbReference>
<proteinExistence type="inferred from homology"/>
<dbReference type="EMBL" id="JACYCF010000010">
    <property type="protein sequence ID" value="KAF8754800.1"/>
    <property type="molecule type" value="Genomic_DNA"/>
</dbReference>
<dbReference type="InterPro" id="IPR011701">
    <property type="entry name" value="MFS"/>
</dbReference>
<evidence type="ECO:0000256" key="7">
    <source>
        <dbReference type="ARBA" id="ARBA00022842"/>
    </source>
</evidence>
<dbReference type="InterPro" id="IPR023214">
    <property type="entry name" value="HAD_sf"/>
</dbReference>
<dbReference type="GO" id="GO:0015662">
    <property type="term" value="F:P-type ion transporter activity"/>
    <property type="evidence" value="ECO:0007669"/>
    <property type="project" value="TreeGrafter"/>
</dbReference>
<feature type="transmembrane region" description="Helical" evidence="13">
    <location>
        <begin position="1170"/>
        <end position="1191"/>
    </location>
</feature>
<feature type="coiled-coil region" evidence="11">
    <location>
        <begin position="1044"/>
        <end position="1078"/>
    </location>
</feature>
<dbReference type="CDD" id="cd17394">
    <property type="entry name" value="MFS_FucP_like"/>
    <property type="match status" value="1"/>
</dbReference>
<dbReference type="PRINTS" id="PR00119">
    <property type="entry name" value="CATATPASE"/>
</dbReference>
<evidence type="ECO:0000256" key="4">
    <source>
        <dbReference type="ARBA" id="ARBA00022723"/>
    </source>
</evidence>
<dbReference type="InterPro" id="IPR036259">
    <property type="entry name" value="MFS_trans_sf"/>
</dbReference>
<dbReference type="InterPro" id="IPR059000">
    <property type="entry name" value="ATPase_P-type_domA"/>
</dbReference>
<evidence type="ECO:0000256" key="2">
    <source>
        <dbReference type="ARBA" id="ARBA00006000"/>
    </source>
</evidence>
<keyword evidence="11" id="KW-0175">Coiled coil</keyword>
<protein>
    <submittedName>
        <fullName evidence="15">Endoplasmic reticulum ca-transporting p-type atpase</fullName>
    </submittedName>
</protein>
<evidence type="ECO:0000256" key="10">
    <source>
        <dbReference type="ARBA" id="ARBA00023136"/>
    </source>
</evidence>
<dbReference type="GO" id="GO:0046872">
    <property type="term" value="F:metal ion binding"/>
    <property type="evidence" value="ECO:0007669"/>
    <property type="project" value="UniProtKB-KW"/>
</dbReference>
<feature type="transmembrane region" description="Helical" evidence="13">
    <location>
        <begin position="1468"/>
        <end position="1487"/>
    </location>
</feature>
<accession>A0A8H7ID26</accession>
<evidence type="ECO:0000313" key="16">
    <source>
        <dbReference type="Proteomes" id="UP000614334"/>
    </source>
</evidence>
<evidence type="ECO:0000256" key="12">
    <source>
        <dbReference type="SAM" id="MobiDB-lite"/>
    </source>
</evidence>
<dbReference type="Gene3D" id="2.70.150.10">
    <property type="entry name" value="Calcium-transporting ATPase, cytoplasmic transduction domain A"/>
    <property type="match status" value="1"/>
</dbReference>
<dbReference type="GO" id="GO:0006874">
    <property type="term" value="P:intracellular calcium ion homeostasis"/>
    <property type="evidence" value="ECO:0007669"/>
    <property type="project" value="TreeGrafter"/>
</dbReference>
<dbReference type="PANTHER" id="PTHR45630:SF7">
    <property type="entry name" value="ENDOPLASMIC RETICULUM TRANSMEMBRANE HELIX TRANSLOCASE"/>
    <property type="match status" value="1"/>
</dbReference>
<feature type="transmembrane region" description="Helical" evidence="13">
    <location>
        <begin position="1346"/>
        <end position="1365"/>
    </location>
</feature>
<name>A0A8H7ID26_9AGAM</name>
<dbReference type="GO" id="GO:0016887">
    <property type="term" value="F:ATP hydrolysis activity"/>
    <property type="evidence" value="ECO:0007669"/>
    <property type="project" value="InterPro"/>
</dbReference>
<evidence type="ECO:0000313" key="15">
    <source>
        <dbReference type="EMBL" id="KAF8754800.1"/>
    </source>
</evidence>
<feature type="compositionally biased region" description="Basic and acidic residues" evidence="12">
    <location>
        <begin position="1623"/>
        <end position="1633"/>
    </location>
</feature>
<feature type="transmembrane region" description="Helical" evidence="13">
    <location>
        <begin position="1239"/>
        <end position="1257"/>
    </location>
</feature>
<dbReference type="SUPFAM" id="SSF81653">
    <property type="entry name" value="Calcium ATPase, transduction domain A"/>
    <property type="match status" value="1"/>
</dbReference>
<feature type="domain" description="P-type ATPase A" evidence="14">
    <location>
        <begin position="209"/>
        <end position="287"/>
    </location>
</feature>
<feature type="transmembrane region" description="Helical" evidence="13">
    <location>
        <begin position="1442"/>
        <end position="1461"/>
    </location>
</feature>
<keyword evidence="3 13" id="KW-0812">Transmembrane</keyword>
<gene>
    <name evidence="15" type="ORF">RHS01_05869</name>
</gene>
<evidence type="ECO:0000256" key="3">
    <source>
        <dbReference type="ARBA" id="ARBA00022692"/>
    </source>
</evidence>
<feature type="transmembrane region" description="Helical" evidence="13">
    <location>
        <begin position="1317"/>
        <end position="1334"/>
    </location>
</feature>
<comment type="subcellular location">
    <subcellularLocation>
        <location evidence="1">Membrane</location>
        <topology evidence="1">Multi-pass membrane protein</topology>
    </subcellularLocation>
</comment>
<dbReference type="SUPFAM" id="SSF103473">
    <property type="entry name" value="MFS general substrate transporter"/>
    <property type="match status" value="1"/>
</dbReference>
<feature type="transmembrane region" description="Helical" evidence="13">
    <location>
        <begin position="1269"/>
        <end position="1288"/>
    </location>
</feature>
<keyword evidence="8" id="KW-1278">Translocase</keyword>
<dbReference type="FunFam" id="3.40.50.1000:FF:000071">
    <property type="entry name" value="Cation-transporting ATPase"/>
    <property type="match status" value="1"/>
</dbReference>
<feature type="region of interest" description="Disordered" evidence="12">
    <location>
        <begin position="176"/>
        <end position="213"/>
    </location>
</feature>
<dbReference type="Gene3D" id="1.20.1250.20">
    <property type="entry name" value="MFS general substrate transporter like domains"/>
    <property type="match status" value="2"/>
</dbReference>
<feature type="transmembrane region" description="Helical" evidence="13">
    <location>
        <begin position="922"/>
        <end position="942"/>
    </location>
</feature>
<dbReference type="InterPro" id="IPR008250">
    <property type="entry name" value="ATPase_P-typ_transduc_dom_A_sf"/>
</dbReference>
<sequence>MLKHTQASSLESADCIRIVPAEHRGQGEIVPLIRKPSPQHPSRMEFAFVYQRDTYVYDSDKKAFAPLPYPCNDRPLLSSFEGNPTGLMSAVSTKGGNTDAGTVEALSALYGKNDLFTLFMLVVFECTVVFQRVSTLKEFRTMSIDPYPIYCYRDGKWNIVQSDTLLPGDVISISRGSAGSEHKKHEGKAKEKKVEDKDEKDKEKDQSTPDRSIPADTLILRGTCIVNEAMLSGESTPLLKESLGILSKEEGERLDVDGQHKNCVLFGGTKILKAGQEEGEVVASSQTPSLNTLTVVHSPSYYALVSVQLRANSFLFIGFLLIFAIAASWYVWVRGIERGLKKSKLLLDCVLIITSVVPPELPMELSLAVNTSLAALSKFAIFCTEPFRIPVAGRVDVCCFDKTGTITAVDLVVEGVAGVDPTDPLKLVPLTAASRETTLCLAAAHALVKLDDGQVVGDPMEQTTLKALEWDLKGRDGVVPNKGSSPTNTILIRRRFQFSSALKRMATISTIGAGGKSLIAVKGSRVLALAMKEVAPIGLDKVAQLKRDEIEKELTFVGFLIFHCPLKPDAIATLKMLADSSHRCIMITGDNPLTAVHVAREVEIVDRDALILDVKEGSNNETDLVWRTVDETKIIPVNPSEPLDASLFEQYDVCITGAAMRQYERTPSWPILVQNTWVYARVSPIQKELILTTLKGLGFTTLMAGDGTNDVGALKQAHIGVALLDGTPEDLQKIAEHARVERIKKVYESQLKISARFNQPPPPVPQAIAHLYQDVVAAQQKAAADLQDKRKKNPMEKFDLESITSKLAEMDDDNEPPKIKLGDASCAAPFTSKLSNVSSIAAIIRQGRCTLVATIQMYKILALNCLITAYSLSVLYLDGIKFGDYQITINGMLMSVCFLCISRAKPVEKLSRERPLGNIFNFYVLLSVLIQFAIHIVSLLYITSLSNSLEQRGEIDLEAEFKPSLLNTAIYLLGLSQQVSTFAINFQGRPFREGIRENPALYYGLLGASAVAFGGSMDIIPEMNRWLQIVEMSFSYLVTRGRERREARRAIEEAAAEAEKVKQELEELEKKAHRLGKRDVLHDVVYDTALEPPGDPANSQSPLLLYLLELFQLLICLSWHALYEYGAPWSPRESCASPPLLRATQNARSSARTNGGRKLTLREKIPPKSVVYPFALVTSLFFLWGFAYGLLDVLNKHFQNILDITKLQSTGLQVAYFGLGYFCFSPIAGEILRRKSYKFTILMGLTFYSTGAIFFWPCAKFASEDNKKAVFAGFVVCTGVIACGLASLETAANSYITCLPGTEPSGAAFRLQLSQSFNGVAAFSGPFIASKYFFTGENANDLTNVQWVYLAVALLGVSIALLFTFTHLPETSEAELEAAVQAAAEVSGVNSKTDDSIFKQHRVWFGWFAQFVYVGAQVTIASFFINYGAEAVGYSDAKSSNFLSYSLIMFTCGRFLGVFVLTLWPGELLVGIWATLCMVFVTCATFVHGEGGLACLMLTMFFEGPLFPCIFVMSTKNMGRHTRRASSLLISAISGGAVFPPIQGAIADKHGTRISFALCIPAFAYTAAFGFWLWVRHGAHFNLRHEKVAEVEPALEAVGRTSLHLHPHEKGGFDGSPVGQTQDVREDELKEKV</sequence>
<keyword evidence="9 13" id="KW-1133">Transmembrane helix</keyword>
<reference evidence="15" key="1">
    <citation type="submission" date="2020-09" db="EMBL/GenBank/DDBJ databases">
        <title>Comparative genome analyses of four rice-infecting Rhizoctonia solani isolates reveal extensive enrichment of homogalacturonan modification genes.</title>
        <authorList>
            <person name="Lee D.-Y."/>
            <person name="Jeon J."/>
            <person name="Kim K.-T."/>
            <person name="Cheong K."/>
            <person name="Song H."/>
            <person name="Choi G."/>
            <person name="Ko J."/>
            <person name="Opiyo S.O."/>
            <person name="Zuo S."/>
            <person name="Madhav S."/>
            <person name="Lee Y.-H."/>
            <person name="Wang G.-L."/>
        </authorList>
    </citation>
    <scope>NUCLEOTIDE SEQUENCE</scope>
    <source>
        <strain evidence="15">AG1-IA B2</strain>
    </source>
</reference>
<feature type="transmembrane region" description="Helical" evidence="13">
    <location>
        <begin position="969"/>
        <end position="988"/>
    </location>
</feature>
<comment type="similarity">
    <text evidence="2">Belongs to the cation transport ATPase (P-type) (TC 3.A.3) family. Type V subfamily.</text>
</comment>
<keyword evidence="10 13" id="KW-0472">Membrane</keyword>
<keyword evidence="7" id="KW-0460">Magnesium</keyword>
<dbReference type="Gene3D" id="3.40.50.1000">
    <property type="entry name" value="HAD superfamily/HAD-like"/>
    <property type="match status" value="1"/>
</dbReference>
<dbReference type="SUPFAM" id="SSF81665">
    <property type="entry name" value="Calcium ATPase, transmembrane domain M"/>
    <property type="match status" value="1"/>
</dbReference>
<feature type="transmembrane region" description="Helical" evidence="13">
    <location>
        <begin position="1000"/>
        <end position="1020"/>
    </location>
</feature>
<evidence type="ECO:0000256" key="5">
    <source>
        <dbReference type="ARBA" id="ARBA00022741"/>
    </source>
</evidence>
<dbReference type="InterPro" id="IPR036412">
    <property type="entry name" value="HAD-like_sf"/>
</dbReference>
<dbReference type="InterPro" id="IPR023298">
    <property type="entry name" value="ATPase_P-typ_TM_dom_sf"/>
</dbReference>
<feature type="transmembrane region" description="Helical" evidence="13">
    <location>
        <begin position="883"/>
        <end position="901"/>
    </location>
</feature>
<feature type="region of interest" description="Disordered" evidence="12">
    <location>
        <begin position="1606"/>
        <end position="1633"/>
    </location>
</feature>
<evidence type="ECO:0000256" key="6">
    <source>
        <dbReference type="ARBA" id="ARBA00022840"/>
    </source>
</evidence>
<dbReference type="PROSITE" id="PS00154">
    <property type="entry name" value="ATPASE_E1_E2"/>
    <property type="match status" value="1"/>
</dbReference>
<feature type="transmembrane region" description="Helical" evidence="13">
    <location>
        <begin position="1554"/>
        <end position="1575"/>
    </location>
</feature>
<dbReference type="Pfam" id="PF00122">
    <property type="entry name" value="E1-E2_ATPase"/>
    <property type="match status" value="1"/>
</dbReference>
<evidence type="ECO:0000256" key="13">
    <source>
        <dbReference type="SAM" id="Phobius"/>
    </source>
</evidence>
<keyword evidence="5" id="KW-0547">Nucleotide-binding</keyword>
<evidence type="ECO:0000256" key="1">
    <source>
        <dbReference type="ARBA" id="ARBA00004141"/>
    </source>
</evidence>
<keyword evidence="6" id="KW-0067">ATP-binding</keyword>
<feature type="transmembrane region" description="Helical" evidence="13">
    <location>
        <begin position="1211"/>
        <end position="1232"/>
    </location>
</feature>
<dbReference type="SFLD" id="SFLDF00027">
    <property type="entry name" value="p-type_atpase"/>
    <property type="match status" value="1"/>
</dbReference>
<dbReference type="InterPro" id="IPR044492">
    <property type="entry name" value="P_typ_ATPase_HD_dom"/>
</dbReference>
<dbReference type="GO" id="GO:0019829">
    <property type="term" value="F:ATPase-coupled monoatomic cation transmembrane transporter activity"/>
    <property type="evidence" value="ECO:0007669"/>
    <property type="project" value="TreeGrafter"/>
</dbReference>
<dbReference type="InterPro" id="IPR001757">
    <property type="entry name" value="P_typ_ATPase"/>
</dbReference>
<organism evidence="15 16">
    <name type="scientific">Rhizoctonia solani</name>
    <dbReference type="NCBI Taxonomy" id="456999"/>
    <lineage>
        <taxon>Eukaryota</taxon>
        <taxon>Fungi</taxon>
        <taxon>Dikarya</taxon>
        <taxon>Basidiomycota</taxon>
        <taxon>Agaricomycotina</taxon>
        <taxon>Agaricomycetes</taxon>
        <taxon>Cantharellales</taxon>
        <taxon>Ceratobasidiaceae</taxon>
        <taxon>Rhizoctonia</taxon>
    </lineage>
</organism>
<dbReference type="GO" id="GO:0005524">
    <property type="term" value="F:ATP binding"/>
    <property type="evidence" value="ECO:0007669"/>
    <property type="project" value="UniProtKB-KW"/>
</dbReference>
<dbReference type="InterPro" id="IPR018303">
    <property type="entry name" value="ATPase_P-typ_P_site"/>
</dbReference>
<feature type="transmembrane region" description="Helical" evidence="13">
    <location>
        <begin position="1525"/>
        <end position="1542"/>
    </location>
</feature>
<dbReference type="PANTHER" id="PTHR45630">
    <property type="entry name" value="CATION-TRANSPORTING ATPASE-RELATED"/>
    <property type="match status" value="1"/>
</dbReference>
<dbReference type="Proteomes" id="UP000614334">
    <property type="component" value="Unassembled WGS sequence"/>
</dbReference>
<keyword evidence="4" id="KW-0479">Metal-binding</keyword>
<dbReference type="SFLD" id="SFLDG00002">
    <property type="entry name" value="C1.7:_P-type_atpase_like"/>
    <property type="match status" value="1"/>
</dbReference>
<evidence type="ECO:0000256" key="8">
    <source>
        <dbReference type="ARBA" id="ARBA00022967"/>
    </source>
</evidence>
<dbReference type="SFLD" id="SFLDS00003">
    <property type="entry name" value="Haloacid_Dehalogenase"/>
    <property type="match status" value="1"/>
</dbReference>
<evidence type="ECO:0000256" key="9">
    <source>
        <dbReference type="ARBA" id="ARBA00022989"/>
    </source>
</evidence>
<comment type="caution">
    <text evidence="15">The sequence shown here is derived from an EMBL/GenBank/DDBJ whole genome shotgun (WGS) entry which is preliminary data.</text>
</comment>
<feature type="transmembrane region" description="Helical" evidence="13">
    <location>
        <begin position="1404"/>
        <end position="1427"/>
    </location>
</feature>
<dbReference type="InterPro" id="IPR006544">
    <property type="entry name" value="P-type_TPase_V"/>
</dbReference>
<evidence type="ECO:0000256" key="11">
    <source>
        <dbReference type="SAM" id="Coils"/>
    </source>
</evidence>
<feature type="transmembrane region" description="Helical" evidence="13">
    <location>
        <begin position="314"/>
        <end position="333"/>
    </location>
</feature>
<dbReference type="GO" id="GO:0005789">
    <property type="term" value="C:endoplasmic reticulum membrane"/>
    <property type="evidence" value="ECO:0007669"/>
    <property type="project" value="TreeGrafter"/>
</dbReference>
<feature type="compositionally biased region" description="Basic and acidic residues" evidence="12">
    <location>
        <begin position="180"/>
        <end position="208"/>
    </location>
</feature>